<dbReference type="PRINTS" id="PR00344">
    <property type="entry name" value="BCTRLSENSOR"/>
</dbReference>
<dbReference type="SMART" id="SM00387">
    <property type="entry name" value="HATPase_c"/>
    <property type="match status" value="1"/>
</dbReference>
<accession>A0AA46DGB0</accession>
<evidence type="ECO:0000313" key="8">
    <source>
        <dbReference type="Proteomes" id="UP000294772"/>
    </source>
</evidence>
<dbReference type="Proteomes" id="UP000294772">
    <property type="component" value="Unassembled WGS sequence"/>
</dbReference>
<keyword evidence="5" id="KW-0472">Membrane</keyword>
<organism evidence="7 8">
    <name type="scientific">Caldimonas thermodepolymerans</name>
    <dbReference type="NCBI Taxonomy" id="215580"/>
    <lineage>
        <taxon>Bacteria</taxon>
        <taxon>Pseudomonadati</taxon>
        <taxon>Pseudomonadota</taxon>
        <taxon>Betaproteobacteria</taxon>
        <taxon>Burkholderiales</taxon>
        <taxon>Sphaerotilaceae</taxon>
        <taxon>Caldimonas</taxon>
    </lineage>
</organism>
<dbReference type="InterPro" id="IPR036890">
    <property type="entry name" value="HATPase_C_sf"/>
</dbReference>
<comment type="catalytic activity">
    <reaction evidence="1">
        <text>ATP + protein L-histidine = ADP + protein N-phospho-L-histidine.</text>
        <dbReference type="EC" id="2.7.13.3"/>
    </reaction>
</comment>
<proteinExistence type="predicted"/>
<name>A0AA46DGB0_9BURK</name>
<dbReference type="InterPro" id="IPR003661">
    <property type="entry name" value="HisK_dim/P_dom"/>
</dbReference>
<feature type="domain" description="Histidine kinase" evidence="6">
    <location>
        <begin position="401"/>
        <end position="615"/>
    </location>
</feature>
<dbReference type="EC" id="2.7.13.3" evidence="2"/>
<evidence type="ECO:0000256" key="3">
    <source>
        <dbReference type="ARBA" id="ARBA00022553"/>
    </source>
</evidence>
<keyword evidence="7" id="KW-0808">Transferase</keyword>
<keyword evidence="7" id="KW-0418">Kinase</keyword>
<dbReference type="SUPFAM" id="SSF55874">
    <property type="entry name" value="ATPase domain of HSP90 chaperone/DNA topoisomerase II/histidine kinase"/>
    <property type="match status" value="1"/>
</dbReference>
<evidence type="ECO:0000256" key="4">
    <source>
        <dbReference type="SAM" id="MobiDB-lite"/>
    </source>
</evidence>
<dbReference type="Gene3D" id="3.30.565.10">
    <property type="entry name" value="Histidine kinase-like ATPase, C-terminal domain"/>
    <property type="match status" value="1"/>
</dbReference>
<dbReference type="Gene3D" id="3.30.450.20">
    <property type="entry name" value="PAS domain"/>
    <property type="match status" value="1"/>
</dbReference>
<feature type="transmembrane region" description="Helical" evidence="5">
    <location>
        <begin position="220"/>
        <end position="241"/>
    </location>
</feature>
<evidence type="ECO:0000256" key="2">
    <source>
        <dbReference type="ARBA" id="ARBA00012438"/>
    </source>
</evidence>
<keyword evidence="5" id="KW-0812">Transmembrane</keyword>
<dbReference type="InterPro" id="IPR003594">
    <property type="entry name" value="HATPase_dom"/>
</dbReference>
<feature type="transmembrane region" description="Helical" evidence="5">
    <location>
        <begin position="109"/>
        <end position="130"/>
    </location>
</feature>
<dbReference type="AlphaFoldDB" id="A0AA46DGB0"/>
<evidence type="ECO:0000313" key="7">
    <source>
        <dbReference type="EMBL" id="TCP09061.1"/>
    </source>
</evidence>
<sequence length="630" mass="68337">MARRPSPAGAEAAHPSEESWFAALGVSQDTQIDDEAAGGRGRSRPSGWRAAESQDSRFLTRQARRLLGATTQPSFQRIYRAFLGARVAVGLLLLGAQAASHLIGAGSPGPSWVLAASAAYALATLVAWWLGRHAAEGRQGRPVHRLRRGQWLSTVGLDVAAFGLLHLFGSTGNINYLPLLVLPVLMAGVLTSRGAALSVAAAITLLLLGDAWWRAADGNFSMLYMQAGLVGSGFFVIALLAGELASRLAREELAARGSMELARQQAQLNRLVIEEMQDGVLVVDRRGRVRVANPAARRLLAEEGLVPAPPFQLHGDPAWQPLAAVVMQSFKSGSSPETGLEVHLPFPSGHSRGLRVRLRFTKRRQPQASEELCVLFLEDLRDVQARTRQEKLAAMGRISAGIAHEIRNPLSAIAQANALLAEDLTTPAQRQLSQMVADNVERLKRIVDDVMEVAPGGPPVQAQPVDVTALVASTCSEWARTARLPLDERSALRVDLPLAPVGAAFDPDHLRRVLINLLDNGYRHASKRPGSVEVRLVAEPEVLTLSVCSDGPPIPLDVERYLFEPFFSTRSRGTGLGLYICKELCERYGATIDYRLRSAQYTARNEFYLVMRVVPLGPQDVPSASLNLTR</sequence>
<dbReference type="RefSeq" id="WP_132764044.1">
    <property type="nucleotide sequence ID" value="NZ_CP110416.1"/>
</dbReference>
<keyword evidence="3" id="KW-0597">Phosphoprotein</keyword>
<dbReference type="GO" id="GO:0000155">
    <property type="term" value="F:phosphorelay sensor kinase activity"/>
    <property type="evidence" value="ECO:0007669"/>
    <property type="project" value="InterPro"/>
</dbReference>
<gene>
    <name evidence="7" type="ORF">EV676_102574</name>
</gene>
<dbReference type="PROSITE" id="PS50109">
    <property type="entry name" value="HIS_KIN"/>
    <property type="match status" value="1"/>
</dbReference>
<comment type="caution">
    <text evidence="7">The sequence shown here is derived from an EMBL/GenBank/DDBJ whole genome shotgun (WGS) entry which is preliminary data.</text>
</comment>
<dbReference type="SMART" id="SM00388">
    <property type="entry name" value="HisKA"/>
    <property type="match status" value="1"/>
</dbReference>
<dbReference type="EMBL" id="SLXF01000002">
    <property type="protein sequence ID" value="TCP09061.1"/>
    <property type="molecule type" value="Genomic_DNA"/>
</dbReference>
<dbReference type="PANTHER" id="PTHR43065:SF52">
    <property type="entry name" value="SENSOR PROTEIN KINASE PILS"/>
    <property type="match status" value="1"/>
</dbReference>
<feature type="region of interest" description="Disordered" evidence="4">
    <location>
        <begin position="32"/>
        <end position="54"/>
    </location>
</feature>
<dbReference type="SUPFAM" id="SSF55785">
    <property type="entry name" value="PYP-like sensor domain (PAS domain)"/>
    <property type="match status" value="1"/>
</dbReference>
<evidence type="ECO:0000259" key="6">
    <source>
        <dbReference type="PROSITE" id="PS50109"/>
    </source>
</evidence>
<dbReference type="SUPFAM" id="SSF47384">
    <property type="entry name" value="Homodimeric domain of signal transducing histidine kinase"/>
    <property type="match status" value="1"/>
</dbReference>
<keyword evidence="5" id="KW-1133">Transmembrane helix</keyword>
<dbReference type="PANTHER" id="PTHR43065">
    <property type="entry name" value="SENSOR HISTIDINE KINASE"/>
    <property type="match status" value="1"/>
</dbReference>
<dbReference type="Gene3D" id="1.10.287.130">
    <property type="match status" value="1"/>
</dbReference>
<dbReference type="Pfam" id="PF00512">
    <property type="entry name" value="HisKA"/>
    <property type="match status" value="1"/>
</dbReference>
<dbReference type="CDD" id="cd00082">
    <property type="entry name" value="HisKA"/>
    <property type="match status" value="1"/>
</dbReference>
<dbReference type="InterPro" id="IPR036097">
    <property type="entry name" value="HisK_dim/P_sf"/>
</dbReference>
<feature type="transmembrane region" description="Helical" evidence="5">
    <location>
        <begin position="180"/>
        <end position="208"/>
    </location>
</feature>
<evidence type="ECO:0000256" key="1">
    <source>
        <dbReference type="ARBA" id="ARBA00000085"/>
    </source>
</evidence>
<protein>
    <recommendedName>
        <fullName evidence="2">histidine kinase</fullName>
        <ecNumber evidence="2">2.7.13.3</ecNumber>
    </recommendedName>
</protein>
<reference evidence="7 8" key="1">
    <citation type="submission" date="2019-03" db="EMBL/GenBank/DDBJ databases">
        <title>Genomic Encyclopedia of Type Strains, Phase IV (KMG-IV): sequencing the most valuable type-strain genomes for metagenomic binning, comparative biology and taxonomic classification.</title>
        <authorList>
            <person name="Goeker M."/>
        </authorList>
    </citation>
    <scope>NUCLEOTIDE SEQUENCE [LARGE SCALE GENOMIC DNA]</scope>
    <source>
        <strain evidence="7 8">DSM 15264</strain>
    </source>
</reference>
<dbReference type="Pfam" id="PF13188">
    <property type="entry name" value="PAS_8"/>
    <property type="match status" value="1"/>
</dbReference>
<dbReference type="Pfam" id="PF02518">
    <property type="entry name" value="HATPase_c"/>
    <property type="match status" value="1"/>
</dbReference>
<dbReference type="InterPro" id="IPR000014">
    <property type="entry name" value="PAS"/>
</dbReference>
<dbReference type="InterPro" id="IPR005467">
    <property type="entry name" value="His_kinase_dom"/>
</dbReference>
<dbReference type="InterPro" id="IPR035965">
    <property type="entry name" value="PAS-like_dom_sf"/>
</dbReference>
<feature type="transmembrane region" description="Helical" evidence="5">
    <location>
        <begin position="151"/>
        <end position="168"/>
    </location>
</feature>
<feature type="transmembrane region" description="Helical" evidence="5">
    <location>
        <begin position="83"/>
        <end position="103"/>
    </location>
</feature>
<dbReference type="InterPro" id="IPR004358">
    <property type="entry name" value="Sig_transdc_His_kin-like_C"/>
</dbReference>
<evidence type="ECO:0000256" key="5">
    <source>
        <dbReference type="SAM" id="Phobius"/>
    </source>
</evidence>